<evidence type="ECO:0000256" key="1">
    <source>
        <dbReference type="ARBA" id="ARBA00010396"/>
    </source>
</evidence>
<reference evidence="6" key="1">
    <citation type="submission" date="2018-05" db="EMBL/GenBank/DDBJ databases">
        <authorList>
            <person name="Lanie J.A."/>
            <person name="Ng W.-L."/>
            <person name="Kazmierczak K.M."/>
            <person name="Andrzejewski T.M."/>
            <person name="Davidsen T.M."/>
            <person name="Wayne K.J."/>
            <person name="Tettelin H."/>
            <person name="Glass J.I."/>
            <person name="Rusch D."/>
            <person name="Podicherti R."/>
            <person name="Tsui H.-C.T."/>
            <person name="Winkler M.E."/>
        </authorList>
    </citation>
    <scope>NUCLEOTIDE SEQUENCE</scope>
</reference>
<proteinExistence type="inferred from homology"/>
<dbReference type="Pfam" id="PF01795">
    <property type="entry name" value="Methyltransf_5"/>
    <property type="match status" value="1"/>
</dbReference>
<name>A0A382D6W6_9ZZZZ</name>
<dbReference type="PANTHER" id="PTHR11265:SF0">
    <property type="entry name" value="12S RRNA N4-METHYLCYTIDINE METHYLTRANSFERASE"/>
    <property type="match status" value="1"/>
</dbReference>
<dbReference type="GO" id="GO:0071424">
    <property type="term" value="F:rRNA (cytosine-N4-)-methyltransferase activity"/>
    <property type="evidence" value="ECO:0007669"/>
    <property type="project" value="TreeGrafter"/>
</dbReference>
<dbReference type="SUPFAM" id="SSF81799">
    <property type="entry name" value="Putative methyltransferase TM0872, insert domain"/>
    <property type="match status" value="1"/>
</dbReference>
<dbReference type="AlphaFoldDB" id="A0A382D6W6"/>
<keyword evidence="4" id="KW-0949">S-adenosyl-L-methionine</keyword>
<comment type="similarity">
    <text evidence="1">Belongs to the methyltransferase superfamily. RsmH family.</text>
</comment>
<feature type="region of interest" description="Disordered" evidence="5">
    <location>
        <begin position="232"/>
        <end position="256"/>
    </location>
</feature>
<organism evidence="6">
    <name type="scientific">marine metagenome</name>
    <dbReference type="NCBI Taxonomy" id="408172"/>
    <lineage>
        <taxon>unclassified sequences</taxon>
        <taxon>metagenomes</taxon>
        <taxon>ecological metagenomes</taxon>
    </lineage>
</organism>
<gene>
    <name evidence="6" type="ORF">METZ01_LOCUS186743</name>
</gene>
<evidence type="ECO:0000256" key="5">
    <source>
        <dbReference type="SAM" id="MobiDB-lite"/>
    </source>
</evidence>
<dbReference type="Gene3D" id="1.10.150.170">
    <property type="entry name" value="Putative methyltransferase TM0872, insert domain"/>
    <property type="match status" value="1"/>
</dbReference>
<evidence type="ECO:0000313" key="6">
    <source>
        <dbReference type="EMBL" id="SVB33889.1"/>
    </source>
</evidence>
<dbReference type="EMBL" id="UINC01037824">
    <property type="protein sequence ID" value="SVB33889.1"/>
    <property type="molecule type" value="Genomic_DNA"/>
</dbReference>
<feature type="compositionally biased region" description="Basic and acidic residues" evidence="5">
    <location>
        <begin position="247"/>
        <end position="256"/>
    </location>
</feature>
<dbReference type="SUPFAM" id="SSF53335">
    <property type="entry name" value="S-adenosyl-L-methionine-dependent methyltransferases"/>
    <property type="match status" value="1"/>
</dbReference>
<evidence type="ECO:0008006" key="7">
    <source>
        <dbReference type="Google" id="ProtNLM"/>
    </source>
</evidence>
<protein>
    <recommendedName>
        <fullName evidence="7">16S rRNA (Cytosine(1402)-N(4))-methyltransferase</fullName>
    </recommendedName>
</protein>
<sequence length="256" mass="28014">HTEAILNSDPGCHVLGLDRDPSALATARARLAPFGRRVRLAISSYAMMVDQAKEHGLFPADGALMDLGISSLQLADEGRGFSFQRDDPLDMRFGPDGQTLAEDVVNSYSERALVNVLQQYGEEPRARRVAKAIVQNRPLHTTGDLAKVVAGVLGRRGRIHPATRTFQGIRIEVNQELKTLKAGLAAAIEVLKPGGKLVVISYHSLEDREVKVTMRESPVLKVITKKPIPASQTEVRVNPRSRSARMRVSERLDGGL</sequence>
<keyword evidence="2" id="KW-0489">Methyltransferase</keyword>
<dbReference type="InterPro" id="IPR023397">
    <property type="entry name" value="SAM-dep_MeTrfase_MraW_recog"/>
</dbReference>
<evidence type="ECO:0000256" key="3">
    <source>
        <dbReference type="ARBA" id="ARBA00022679"/>
    </source>
</evidence>
<dbReference type="InterPro" id="IPR002903">
    <property type="entry name" value="RsmH"/>
</dbReference>
<dbReference type="PANTHER" id="PTHR11265">
    <property type="entry name" value="S-ADENOSYL-METHYLTRANSFERASE MRAW"/>
    <property type="match status" value="1"/>
</dbReference>
<feature type="non-terminal residue" evidence="6">
    <location>
        <position position="1"/>
    </location>
</feature>
<accession>A0A382D6W6</accession>
<dbReference type="InterPro" id="IPR029063">
    <property type="entry name" value="SAM-dependent_MTases_sf"/>
</dbReference>
<evidence type="ECO:0000256" key="4">
    <source>
        <dbReference type="ARBA" id="ARBA00022691"/>
    </source>
</evidence>
<dbReference type="Gene3D" id="3.40.50.150">
    <property type="entry name" value="Vaccinia Virus protein VP39"/>
    <property type="match status" value="1"/>
</dbReference>
<keyword evidence="3" id="KW-0808">Transferase</keyword>
<evidence type="ECO:0000256" key="2">
    <source>
        <dbReference type="ARBA" id="ARBA00022603"/>
    </source>
</evidence>
<dbReference type="HAMAP" id="MF_01007">
    <property type="entry name" value="16SrRNA_methyltr_H"/>
    <property type="match status" value="1"/>
</dbReference>
<dbReference type="NCBIfam" id="TIGR00006">
    <property type="entry name" value="16S rRNA (cytosine(1402)-N(4))-methyltransferase RsmH"/>
    <property type="match status" value="1"/>
</dbReference>
<dbReference type="GO" id="GO:0070475">
    <property type="term" value="P:rRNA base methylation"/>
    <property type="evidence" value="ECO:0007669"/>
    <property type="project" value="TreeGrafter"/>
</dbReference>